<dbReference type="InterPro" id="IPR043129">
    <property type="entry name" value="ATPase_NBD"/>
</dbReference>
<dbReference type="CDD" id="cd24049">
    <property type="entry name" value="ASKHA_NBD_PilM"/>
    <property type="match status" value="1"/>
</dbReference>
<dbReference type="InterPro" id="IPR050696">
    <property type="entry name" value="FtsA/MreB"/>
</dbReference>
<evidence type="ECO:0000313" key="2">
    <source>
        <dbReference type="EMBL" id="PIQ89014.1"/>
    </source>
</evidence>
<evidence type="ECO:0000259" key="1">
    <source>
        <dbReference type="SMART" id="SM00842"/>
    </source>
</evidence>
<dbReference type="EMBL" id="PCWA01000075">
    <property type="protein sequence ID" value="PIQ89014.1"/>
    <property type="molecule type" value="Genomic_DNA"/>
</dbReference>
<protein>
    <recommendedName>
        <fullName evidence="1">SHS2 domain-containing protein</fullName>
    </recommendedName>
</protein>
<dbReference type="InterPro" id="IPR003494">
    <property type="entry name" value="SHS2_FtsA"/>
</dbReference>
<gene>
    <name evidence="2" type="ORF">COV72_05065</name>
</gene>
<dbReference type="SMART" id="SM00842">
    <property type="entry name" value="FtsA"/>
    <property type="match status" value="1"/>
</dbReference>
<dbReference type="Proteomes" id="UP000229641">
    <property type="component" value="Unassembled WGS sequence"/>
</dbReference>
<dbReference type="PANTHER" id="PTHR32432:SF3">
    <property type="entry name" value="ETHANOLAMINE UTILIZATION PROTEIN EUTJ"/>
    <property type="match status" value="1"/>
</dbReference>
<dbReference type="Pfam" id="PF11104">
    <property type="entry name" value="PilM_2"/>
    <property type="match status" value="1"/>
</dbReference>
<evidence type="ECO:0000313" key="3">
    <source>
        <dbReference type="Proteomes" id="UP000229641"/>
    </source>
</evidence>
<proteinExistence type="predicted"/>
<dbReference type="Gene3D" id="3.30.420.40">
    <property type="match status" value="2"/>
</dbReference>
<dbReference type="PANTHER" id="PTHR32432">
    <property type="entry name" value="CELL DIVISION PROTEIN FTSA-RELATED"/>
    <property type="match status" value="1"/>
</dbReference>
<dbReference type="SUPFAM" id="SSF53067">
    <property type="entry name" value="Actin-like ATPase domain"/>
    <property type="match status" value="2"/>
</dbReference>
<feature type="domain" description="SHS2" evidence="1">
    <location>
        <begin position="24"/>
        <end position="178"/>
    </location>
</feature>
<accession>A0A2H0LZC7</accession>
<dbReference type="PIRSF" id="PIRSF019169">
    <property type="entry name" value="PilM"/>
    <property type="match status" value="1"/>
</dbReference>
<name>A0A2H0LZC7_9BACT</name>
<dbReference type="GO" id="GO:0051301">
    <property type="term" value="P:cell division"/>
    <property type="evidence" value="ECO:0007669"/>
    <property type="project" value="InterPro"/>
</dbReference>
<reference evidence="2 3" key="1">
    <citation type="submission" date="2017-09" db="EMBL/GenBank/DDBJ databases">
        <title>Depth-based differentiation of microbial function through sediment-hosted aquifers and enrichment of novel symbionts in the deep terrestrial subsurface.</title>
        <authorList>
            <person name="Probst A.J."/>
            <person name="Ladd B."/>
            <person name="Jarett J.K."/>
            <person name="Geller-Mcgrath D.E."/>
            <person name="Sieber C.M."/>
            <person name="Emerson J.B."/>
            <person name="Anantharaman K."/>
            <person name="Thomas B.C."/>
            <person name="Malmstrom R."/>
            <person name="Stieglmeier M."/>
            <person name="Klingl A."/>
            <person name="Woyke T."/>
            <person name="Ryan C.M."/>
            <person name="Banfield J.F."/>
        </authorList>
    </citation>
    <scope>NUCLEOTIDE SEQUENCE [LARGE SCALE GENOMIC DNA]</scope>
    <source>
        <strain evidence="2">CG11_big_fil_rev_8_21_14_0_20_42_13</strain>
    </source>
</reference>
<dbReference type="AlphaFoldDB" id="A0A2H0LZC7"/>
<dbReference type="Gene3D" id="3.30.1490.300">
    <property type="match status" value="1"/>
</dbReference>
<dbReference type="InterPro" id="IPR005883">
    <property type="entry name" value="PilM"/>
</dbReference>
<dbReference type="NCBIfam" id="TIGR01175">
    <property type="entry name" value="pilM"/>
    <property type="match status" value="1"/>
</dbReference>
<sequence length="345" mass="37825">MLKINDIGEKILQFIPRRDKKSYVFGLDIGSCNIKLVKIDMLNSDAVVSALGTRQIKNQDIKAALGELLAAAGIESRSVNVGLSGKEVLTRCIMLPDMNESEFKNSMKYEAAKHIPFPVNEVVLDSAILKHNLEGNKMLVLIAAVKKDFVQRRLDLISGLGLEVNVLDIDSVALTNIFNFLDTQQNKEMSAVLNIGARISNLSLLDSGSLRFNRDILFGSADITNRISVKLGIGYDEAEKIKVSYDEIAEAREPVESLLAELVGELRLSFDYYESNTGRAVNCAYLTGGGSLLGGIDKFMSRAMGIDFKIWNPFDHLKISDNADKENCAKTGPCFAVAAGLALRK</sequence>
<organism evidence="2 3">
    <name type="scientific">Candidatus Ghiorseimicrobium undicola</name>
    <dbReference type="NCBI Taxonomy" id="1974746"/>
    <lineage>
        <taxon>Bacteria</taxon>
        <taxon>Pseudomonadati</taxon>
        <taxon>Candidatus Omnitrophota</taxon>
        <taxon>Candidatus Ghiorseimicrobium</taxon>
    </lineage>
</organism>
<comment type="caution">
    <text evidence="2">The sequence shown here is derived from an EMBL/GenBank/DDBJ whole genome shotgun (WGS) entry which is preliminary data.</text>
</comment>